<dbReference type="EMBL" id="CAMGYJ010000010">
    <property type="protein sequence ID" value="CAI0551100.1"/>
    <property type="molecule type" value="Genomic_DNA"/>
</dbReference>
<organism evidence="4 5">
    <name type="scientific">Linum tenue</name>
    <dbReference type="NCBI Taxonomy" id="586396"/>
    <lineage>
        <taxon>Eukaryota</taxon>
        <taxon>Viridiplantae</taxon>
        <taxon>Streptophyta</taxon>
        <taxon>Embryophyta</taxon>
        <taxon>Tracheophyta</taxon>
        <taxon>Spermatophyta</taxon>
        <taxon>Magnoliopsida</taxon>
        <taxon>eudicotyledons</taxon>
        <taxon>Gunneridae</taxon>
        <taxon>Pentapetalae</taxon>
        <taxon>rosids</taxon>
        <taxon>fabids</taxon>
        <taxon>Malpighiales</taxon>
        <taxon>Linaceae</taxon>
        <taxon>Linum</taxon>
    </lineage>
</organism>
<keyword evidence="2" id="KW-0067">ATP-binding</keyword>
<dbReference type="PROSITE" id="PS50067">
    <property type="entry name" value="KINESIN_MOTOR_2"/>
    <property type="match status" value="1"/>
</dbReference>
<protein>
    <recommendedName>
        <fullName evidence="3">Kinesin motor domain-containing protein</fullName>
    </recommendedName>
</protein>
<dbReference type="InterPro" id="IPR001752">
    <property type="entry name" value="Kinesin_motor_dom"/>
</dbReference>
<dbReference type="InterPro" id="IPR027417">
    <property type="entry name" value="P-loop_NTPase"/>
</dbReference>
<dbReference type="PANTHER" id="PTHR47968:SF17">
    <property type="entry name" value="KINESIN-LIKE PROTEIN"/>
    <property type="match status" value="1"/>
</dbReference>
<evidence type="ECO:0000313" key="4">
    <source>
        <dbReference type="EMBL" id="CAI0551100.1"/>
    </source>
</evidence>
<dbReference type="InterPro" id="IPR027640">
    <property type="entry name" value="Kinesin-like_fam"/>
</dbReference>
<keyword evidence="2" id="KW-0547">Nucleotide-binding</keyword>
<comment type="caution">
    <text evidence="4">The sequence shown here is derived from an EMBL/GenBank/DDBJ whole genome shotgun (WGS) entry which is preliminary data.</text>
</comment>
<dbReference type="GO" id="GO:0008017">
    <property type="term" value="F:microtubule binding"/>
    <property type="evidence" value="ECO:0007669"/>
    <property type="project" value="InterPro"/>
</dbReference>
<feature type="binding site" evidence="2">
    <location>
        <begin position="100"/>
        <end position="107"/>
    </location>
    <ligand>
        <name>ATP</name>
        <dbReference type="ChEBI" id="CHEBI:30616"/>
    </ligand>
</feature>
<evidence type="ECO:0000259" key="3">
    <source>
        <dbReference type="PROSITE" id="PS50067"/>
    </source>
</evidence>
<dbReference type="GO" id="GO:0003777">
    <property type="term" value="F:microtubule motor activity"/>
    <property type="evidence" value="ECO:0007669"/>
    <property type="project" value="InterPro"/>
</dbReference>
<proteinExistence type="inferred from homology"/>
<dbReference type="AlphaFoldDB" id="A0AAV0R0T5"/>
<feature type="domain" description="Kinesin motor" evidence="3">
    <location>
        <begin position="17"/>
        <end position="188"/>
    </location>
</feature>
<keyword evidence="5" id="KW-1185">Reference proteome</keyword>
<dbReference type="SMART" id="SM00129">
    <property type="entry name" value="KISc"/>
    <property type="match status" value="1"/>
</dbReference>
<dbReference type="GO" id="GO:0007018">
    <property type="term" value="P:microtubule-based movement"/>
    <property type="evidence" value="ECO:0007669"/>
    <property type="project" value="InterPro"/>
</dbReference>
<gene>
    <name evidence="4" type="ORF">LITE_LOCUS45807</name>
</gene>
<dbReference type="SUPFAM" id="SSF52540">
    <property type="entry name" value="P-loop containing nucleoside triphosphate hydrolases"/>
    <property type="match status" value="1"/>
</dbReference>
<name>A0AAV0R0T5_9ROSI</name>
<evidence type="ECO:0000256" key="2">
    <source>
        <dbReference type="PROSITE-ProRule" id="PRU00283"/>
    </source>
</evidence>
<dbReference type="InterPro" id="IPR036961">
    <property type="entry name" value="Kinesin_motor_dom_sf"/>
</dbReference>
<dbReference type="PANTHER" id="PTHR47968">
    <property type="entry name" value="CENTROMERE PROTEIN E"/>
    <property type="match status" value="1"/>
</dbReference>
<dbReference type="Pfam" id="PF00225">
    <property type="entry name" value="Kinesin"/>
    <property type="match status" value="1"/>
</dbReference>
<comment type="similarity">
    <text evidence="2">Belongs to the TRAFAC class myosin-kinesin ATPase superfamily. Kinesin family.</text>
</comment>
<evidence type="ECO:0000256" key="1">
    <source>
        <dbReference type="ARBA" id="ARBA00023175"/>
    </source>
</evidence>
<reference evidence="4" key="1">
    <citation type="submission" date="2022-08" db="EMBL/GenBank/DDBJ databases">
        <authorList>
            <person name="Gutierrez-Valencia J."/>
        </authorList>
    </citation>
    <scope>NUCLEOTIDE SEQUENCE</scope>
</reference>
<dbReference type="Gene3D" id="3.40.850.10">
    <property type="entry name" value="Kinesin motor domain"/>
    <property type="match status" value="1"/>
</dbReference>
<dbReference type="GO" id="GO:0005524">
    <property type="term" value="F:ATP binding"/>
    <property type="evidence" value="ECO:0007669"/>
    <property type="project" value="UniProtKB-UniRule"/>
</dbReference>
<evidence type="ECO:0000313" key="5">
    <source>
        <dbReference type="Proteomes" id="UP001154282"/>
    </source>
</evidence>
<keyword evidence="1 2" id="KW-0505">Motor protein</keyword>
<dbReference type="Proteomes" id="UP001154282">
    <property type="component" value="Unassembled WGS sequence"/>
</dbReference>
<sequence>MNQDIEASPSPKKQISNVTVCSRFRPLSSKERKDHGGRVCVCRIDDETFVFKDEKEEESTFSFDKVFYEDSLQADVYEFLALPIVRDAVNGVNGTIITYGQTGAGKTYSMEGPNVLESDDMKKGLLPRVVDGLFEHIASAGDSIKYKIKLSMVEIYMEKVRDLFDLSKDNLVIKQSKDHEMLISGVTEASELLPLLSLSGKLVHLFSAWYWYETTDSLVRHSRSFAKPTCKIVSFENVFFKCIFLVLMLRLNLQAGIQNRAVGETHVQFLTVKRNESGQQSKPLCLHIHSPARFDQR</sequence>
<accession>A0AAV0R0T5</accession>